<feature type="signal peptide" evidence="1">
    <location>
        <begin position="1"/>
        <end position="22"/>
    </location>
</feature>
<dbReference type="RefSeq" id="WP_135280672.1">
    <property type="nucleotide sequence ID" value="NZ_SRIO01000002.1"/>
</dbReference>
<proteinExistence type="predicted"/>
<sequence length="130" mass="13302">MKKVVLLGSLAALAITSLPVSAQMSNLTDVQMRDVTGQSIPGYTVTVAGSVTDTYTVPFAYQVFSSKAPVTASSISDLVAIWAPNYPSNVAATRSGFLTDVNGGLAAASGILQSKPLIGPFVPNVSITAP</sequence>
<comment type="caution">
    <text evidence="2">The sequence shown here is derived from an EMBL/GenBank/DDBJ whole genome shotgun (WGS) entry which is preliminary data.</text>
</comment>
<protein>
    <submittedName>
        <fullName evidence="2">Uncharacterized protein</fullName>
    </submittedName>
</protein>
<reference evidence="2 3" key="1">
    <citation type="journal article" date="2019" name="ISME J.">
        <title>Candidatus Macondimonas diazotrophica, a novel gammaproteobacterial genus dominating crude-oil-contaminated coastal sediments.</title>
        <authorList>
            <person name="Karthikeyan S."/>
            <person name="Konstantinidis K."/>
        </authorList>
    </citation>
    <scope>NUCLEOTIDE SEQUENCE [LARGE SCALE GENOMIC DNA]</scope>
    <source>
        <strain evidence="2 3">KTK01</strain>
    </source>
</reference>
<evidence type="ECO:0000313" key="3">
    <source>
        <dbReference type="Proteomes" id="UP000297890"/>
    </source>
</evidence>
<evidence type="ECO:0000313" key="2">
    <source>
        <dbReference type="EMBL" id="TFZ83745.1"/>
    </source>
</evidence>
<feature type="chain" id="PRO_5021249371" evidence="1">
    <location>
        <begin position="23"/>
        <end position="130"/>
    </location>
</feature>
<dbReference type="AlphaFoldDB" id="A0A4Z0FB84"/>
<dbReference type="EMBL" id="SRIO01000002">
    <property type="protein sequence ID" value="TFZ83745.1"/>
    <property type="molecule type" value="Genomic_DNA"/>
</dbReference>
<keyword evidence="3" id="KW-1185">Reference proteome</keyword>
<evidence type="ECO:0000256" key="1">
    <source>
        <dbReference type="SAM" id="SignalP"/>
    </source>
</evidence>
<name>A0A4Z0FB84_9GAMM</name>
<keyword evidence="1" id="KW-0732">Signal</keyword>
<organism evidence="2 3">
    <name type="scientific">Candidatus Macondimonas diazotrophica</name>
    <dbReference type="NCBI Taxonomy" id="2305248"/>
    <lineage>
        <taxon>Bacteria</taxon>
        <taxon>Pseudomonadati</taxon>
        <taxon>Pseudomonadota</taxon>
        <taxon>Gammaproteobacteria</taxon>
        <taxon>Chromatiales</taxon>
        <taxon>Ectothiorhodospiraceae</taxon>
        <taxon>Candidatus Macondimonas</taxon>
    </lineage>
</organism>
<accession>A0A4Z0FB84</accession>
<dbReference type="Proteomes" id="UP000297890">
    <property type="component" value="Unassembled WGS sequence"/>
</dbReference>
<gene>
    <name evidence="2" type="ORF">E4680_01825</name>
</gene>